<comment type="similarity">
    <text evidence="2">Belongs to the AB hydrolase superfamily. Epoxide hydrolase family.</text>
</comment>
<dbReference type="AlphaFoldDB" id="A0A0D2P456"/>
<reference evidence="5" key="1">
    <citation type="submission" date="2014-04" db="EMBL/GenBank/DDBJ databases">
        <title>Evolutionary Origins and Diversification of the Mycorrhizal Mutualists.</title>
        <authorList>
            <consortium name="DOE Joint Genome Institute"/>
            <consortium name="Mycorrhizal Genomics Consortium"/>
            <person name="Kohler A."/>
            <person name="Kuo A."/>
            <person name="Nagy L.G."/>
            <person name="Floudas D."/>
            <person name="Copeland A."/>
            <person name="Barry K.W."/>
            <person name="Cichocki N."/>
            <person name="Veneault-Fourrey C."/>
            <person name="LaButti K."/>
            <person name="Lindquist E.A."/>
            <person name="Lipzen A."/>
            <person name="Lundell T."/>
            <person name="Morin E."/>
            <person name="Murat C."/>
            <person name="Riley R."/>
            <person name="Ohm R."/>
            <person name="Sun H."/>
            <person name="Tunlid A."/>
            <person name="Henrissat B."/>
            <person name="Grigoriev I.V."/>
            <person name="Hibbett D.S."/>
            <person name="Martin F."/>
        </authorList>
    </citation>
    <scope>NUCLEOTIDE SEQUENCE [LARGE SCALE GENOMIC DNA]</scope>
    <source>
        <strain evidence="5">FD-334 SS-4</strain>
    </source>
</reference>
<protein>
    <recommendedName>
        <fullName evidence="3">AB hydrolase-1 domain-containing protein</fullName>
    </recommendedName>
</protein>
<keyword evidence="1" id="KW-0378">Hydrolase</keyword>
<evidence type="ECO:0000313" key="5">
    <source>
        <dbReference type="Proteomes" id="UP000054270"/>
    </source>
</evidence>
<name>A0A0D2P456_HYPSF</name>
<evidence type="ECO:0000256" key="1">
    <source>
        <dbReference type="ARBA" id="ARBA00022801"/>
    </source>
</evidence>
<dbReference type="PANTHER" id="PTHR43329">
    <property type="entry name" value="EPOXIDE HYDROLASE"/>
    <property type="match status" value="1"/>
</dbReference>
<dbReference type="GO" id="GO:0016787">
    <property type="term" value="F:hydrolase activity"/>
    <property type="evidence" value="ECO:0007669"/>
    <property type="project" value="UniProtKB-KW"/>
</dbReference>
<dbReference type="OrthoDB" id="6431331at2759"/>
<evidence type="ECO:0000259" key="3">
    <source>
        <dbReference type="Pfam" id="PF00561"/>
    </source>
</evidence>
<proteinExistence type="inferred from homology"/>
<dbReference type="OMA" id="NWYRVRT"/>
<organism evidence="4 5">
    <name type="scientific">Hypholoma sublateritium (strain FD-334 SS-4)</name>
    <dbReference type="NCBI Taxonomy" id="945553"/>
    <lineage>
        <taxon>Eukaryota</taxon>
        <taxon>Fungi</taxon>
        <taxon>Dikarya</taxon>
        <taxon>Basidiomycota</taxon>
        <taxon>Agaricomycotina</taxon>
        <taxon>Agaricomycetes</taxon>
        <taxon>Agaricomycetidae</taxon>
        <taxon>Agaricales</taxon>
        <taxon>Agaricineae</taxon>
        <taxon>Strophariaceae</taxon>
        <taxon>Hypholoma</taxon>
    </lineage>
</organism>
<dbReference type="EMBL" id="KN817531">
    <property type="protein sequence ID" value="KJA25654.1"/>
    <property type="molecule type" value="Genomic_DNA"/>
</dbReference>
<feature type="domain" description="AB hydrolase-1" evidence="3">
    <location>
        <begin position="45"/>
        <end position="162"/>
    </location>
</feature>
<dbReference type="InterPro" id="IPR000639">
    <property type="entry name" value="Epox_hydrolase-like"/>
</dbReference>
<evidence type="ECO:0000313" key="4">
    <source>
        <dbReference type="EMBL" id="KJA25654.1"/>
    </source>
</evidence>
<dbReference type="InterPro" id="IPR000073">
    <property type="entry name" value="AB_hydrolase_1"/>
</dbReference>
<accession>A0A0D2P456</accession>
<gene>
    <name evidence="4" type="ORF">HYPSUDRAFT_182620</name>
</gene>
<dbReference type="Pfam" id="PF00561">
    <property type="entry name" value="Abhydrolase_1"/>
    <property type="match status" value="1"/>
</dbReference>
<dbReference type="STRING" id="945553.A0A0D2P456"/>
<dbReference type="PRINTS" id="PR00412">
    <property type="entry name" value="EPOXHYDRLASE"/>
</dbReference>
<evidence type="ECO:0000256" key="2">
    <source>
        <dbReference type="ARBA" id="ARBA00038334"/>
    </source>
</evidence>
<dbReference type="SUPFAM" id="SSF53474">
    <property type="entry name" value="alpha/beta-Hydrolases"/>
    <property type="match status" value="1"/>
</dbReference>
<dbReference type="Proteomes" id="UP000054270">
    <property type="component" value="Unassembled WGS sequence"/>
</dbReference>
<sequence length="396" mass="43905">MASYTTDSLPGLPVSITSRLIPLNDLDVHILEAFPPSIDQSKKPPLIVLLHGFPEIAYSWRKIMAPLAKSGFAVVAPDQRGFGQTRERGQPRRKIAYEEDLAPFRVLNMVNDVVALVYSLGYTSVTAVIGHDYGARIAAPCALIRPDLFASVVLMSAPFTGPPALSDIPHRKTHTPYQLLEKQLASLDPPRRHYTMYYSTPRAANDMLNPPSGLHVFLRTYFYVKSADWKGNRVMPLKDSSPASFAALPYYYIMPLAETMPGCLAPYAPSAEDISRHTWLSDDELAVYVAQYSASGFQGALNAYRCRTDPVWSEDLQVFTGKQIEVPAMFIAGAQDWGPFQIPGVVDKMRGQACRSMKDEDFVLIEGAGHWVQQEQPGEVVSHILRFLQANGKISS</sequence>
<keyword evidence="5" id="KW-1185">Reference proteome</keyword>
<dbReference type="Gene3D" id="3.40.50.1820">
    <property type="entry name" value="alpha/beta hydrolase"/>
    <property type="match status" value="1"/>
</dbReference>
<dbReference type="InterPro" id="IPR029058">
    <property type="entry name" value="AB_hydrolase_fold"/>
</dbReference>